<dbReference type="PANTHER" id="PTHR22748:SF14">
    <property type="entry name" value="ENDONUCLEASE_EXONUCLEASE_PHOSPHATASE DOMAIN-CONTAINING PROTEIN"/>
    <property type="match status" value="1"/>
</dbReference>
<evidence type="ECO:0000313" key="10">
    <source>
        <dbReference type="EMBL" id="KAF2757018.1"/>
    </source>
</evidence>
<feature type="compositionally biased region" description="Pro residues" evidence="8">
    <location>
        <begin position="203"/>
        <end position="215"/>
    </location>
</feature>
<dbReference type="Proteomes" id="UP000799437">
    <property type="component" value="Unassembled WGS sequence"/>
</dbReference>
<evidence type="ECO:0000256" key="5">
    <source>
        <dbReference type="PIRSR" id="PIRSR604808-1"/>
    </source>
</evidence>
<feature type="site" description="Transition state stabilizer" evidence="7">
    <location>
        <position position="297"/>
    </location>
</feature>
<comment type="cofactor">
    <cofactor evidence="6">
        <name>Mg(2+)</name>
        <dbReference type="ChEBI" id="CHEBI:18420"/>
    </cofactor>
    <cofactor evidence="6">
        <name>Mn(2+)</name>
        <dbReference type="ChEBI" id="CHEBI:29035"/>
    </cofactor>
    <text evidence="6">Probably binds two magnesium or manganese ions per subunit.</text>
</comment>
<feature type="active site" description="Proton acceptor" evidence="5">
    <location>
        <position position="411"/>
    </location>
</feature>
<dbReference type="GO" id="GO:0008311">
    <property type="term" value="F:double-stranded DNA 3'-5' DNA exonuclease activity"/>
    <property type="evidence" value="ECO:0007669"/>
    <property type="project" value="TreeGrafter"/>
</dbReference>
<keyword evidence="4 6" id="KW-0460">Magnesium</keyword>
<proteinExistence type="inferred from homology"/>
<dbReference type="InterPro" id="IPR004808">
    <property type="entry name" value="AP_endonuc_1"/>
</dbReference>
<dbReference type="Gene3D" id="3.60.10.10">
    <property type="entry name" value="Endonuclease/exonuclease/phosphatase"/>
    <property type="match status" value="1"/>
</dbReference>
<keyword evidence="6" id="KW-0464">Manganese</keyword>
<dbReference type="GeneID" id="54486635"/>
<evidence type="ECO:0000256" key="2">
    <source>
        <dbReference type="ARBA" id="ARBA00022723"/>
    </source>
</evidence>
<feature type="site" description="Interaction with DNA substrate" evidence="7">
    <location>
        <position position="411"/>
    </location>
</feature>
<keyword evidence="11" id="KW-1185">Reference proteome</keyword>
<feature type="site" description="Important for catalytic activity" evidence="7">
    <location>
        <position position="380"/>
    </location>
</feature>
<evidence type="ECO:0000256" key="3">
    <source>
        <dbReference type="ARBA" id="ARBA00022801"/>
    </source>
</evidence>
<accession>A0A6A6W269</accession>
<feature type="active site" evidence="5">
    <location>
        <position position="253"/>
    </location>
</feature>
<evidence type="ECO:0000259" key="9">
    <source>
        <dbReference type="Pfam" id="PF03372"/>
    </source>
</evidence>
<dbReference type="GO" id="GO:0046872">
    <property type="term" value="F:metal ion binding"/>
    <property type="evidence" value="ECO:0007669"/>
    <property type="project" value="UniProtKB-KW"/>
</dbReference>
<keyword evidence="3" id="KW-0378">Hydrolase</keyword>
<evidence type="ECO:0000313" key="11">
    <source>
        <dbReference type="Proteomes" id="UP000799437"/>
    </source>
</evidence>
<dbReference type="EMBL" id="ML996574">
    <property type="protein sequence ID" value="KAF2757018.1"/>
    <property type="molecule type" value="Genomic_DNA"/>
</dbReference>
<dbReference type="SUPFAM" id="SSF56219">
    <property type="entry name" value="DNase I-like"/>
    <property type="match status" value="1"/>
</dbReference>
<name>A0A6A6W269_9PEZI</name>
<dbReference type="OrthoDB" id="498125at2759"/>
<organism evidence="10 11">
    <name type="scientific">Pseudovirgaria hyperparasitica</name>
    <dbReference type="NCBI Taxonomy" id="470096"/>
    <lineage>
        <taxon>Eukaryota</taxon>
        <taxon>Fungi</taxon>
        <taxon>Dikarya</taxon>
        <taxon>Ascomycota</taxon>
        <taxon>Pezizomycotina</taxon>
        <taxon>Dothideomycetes</taxon>
        <taxon>Dothideomycetes incertae sedis</taxon>
        <taxon>Acrospermales</taxon>
        <taxon>Acrospermaceae</taxon>
        <taxon>Pseudovirgaria</taxon>
    </lineage>
</organism>
<evidence type="ECO:0000256" key="1">
    <source>
        <dbReference type="ARBA" id="ARBA00007092"/>
    </source>
</evidence>
<feature type="binding site" evidence="6">
    <location>
        <position position="110"/>
    </location>
    <ligand>
        <name>Mg(2+)</name>
        <dbReference type="ChEBI" id="CHEBI:18420"/>
        <label>1</label>
    </ligand>
</feature>
<dbReference type="PROSITE" id="PS51435">
    <property type="entry name" value="AP_NUCLEASE_F1_4"/>
    <property type="match status" value="1"/>
</dbReference>
<gene>
    <name evidence="10" type="ORF">EJ05DRAFT_487014</name>
</gene>
<evidence type="ECO:0000256" key="7">
    <source>
        <dbReference type="PIRSR" id="PIRSR604808-3"/>
    </source>
</evidence>
<dbReference type="GO" id="GO:0006284">
    <property type="term" value="P:base-excision repair"/>
    <property type="evidence" value="ECO:0007669"/>
    <property type="project" value="TreeGrafter"/>
</dbReference>
<protein>
    <submittedName>
        <fullName evidence="10">DNase I-like protein</fullName>
    </submittedName>
</protein>
<dbReference type="GO" id="GO:0003906">
    <property type="term" value="F:DNA-(apurinic or apyrimidinic site) endonuclease activity"/>
    <property type="evidence" value="ECO:0007669"/>
    <property type="project" value="TreeGrafter"/>
</dbReference>
<evidence type="ECO:0000256" key="8">
    <source>
        <dbReference type="SAM" id="MobiDB-lite"/>
    </source>
</evidence>
<dbReference type="Pfam" id="PF03372">
    <property type="entry name" value="Exo_endo_phos"/>
    <property type="match status" value="1"/>
</dbReference>
<feature type="domain" description="Endonuclease/exonuclease/phosphatase" evidence="9">
    <location>
        <begin position="48"/>
        <end position="411"/>
    </location>
</feature>
<feature type="binding site" evidence="6">
    <location>
        <position position="410"/>
    </location>
    <ligand>
        <name>Mg(2+)</name>
        <dbReference type="ChEBI" id="CHEBI:18420"/>
        <label>1</label>
    </ligand>
</feature>
<feature type="region of interest" description="Disordered" evidence="8">
    <location>
        <begin position="198"/>
        <end position="233"/>
    </location>
</feature>
<feature type="binding site" evidence="6">
    <location>
        <position position="295"/>
    </location>
    <ligand>
        <name>Mg(2+)</name>
        <dbReference type="ChEBI" id="CHEBI:18420"/>
        <label>1</label>
    </ligand>
</feature>
<evidence type="ECO:0000256" key="6">
    <source>
        <dbReference type="PIRSR" id="PIRSR604808-2"/>
    </source>
</evidence>
<dbReference type="GO" id="GO:0008081">
    <property type="term" value="F:phosphoric diester hydrolase activity"/>
    <property type="evidence" value="ECO:0007669"/>
    <property type="project" value="TreeGrafter"/>
</dbReference>
<dbReference type="InterPro" id="IPR005135">
    <property type="entry name" value="Endo/exonuclease/phosphatase"/>
</dbReference>
<evidence type="ECO:0000256" key="4">
    <source>
        <dbReference type="ARBA" id="ARBA00022842"/>
    </source>
</evidence>
<feature type="active site" description="Proton donor/acceptor" evidence="5">
    <location>
        <position position="295"/>
    </location>
</feature>
<keyword evidence="2 6" id="KW-0479">Metal-binding</keyword>
<dbReference type="AlphaFoldDB" id="A0A6A6W269"/>
<comment type="similarity">
    <text evidence="1">Belongs to the DNA repair enzymes AP/ExoA family.</text>
</comment>
<feature type="binding site" evidence="6">
    <location>
        <position position="297"/>
    </location>
    <ligand>
        <name>Mg(2+)</name>
        <dbReference type="ChEBI" id="CHEBI:18420"/>
        <label>1</label>
    </ligand>
</feature>
<feature type="binding site" evidence="6">
    <location>
        <position position="411"/>
    </location>
    <ligand>
        <name>Mg(2+)</name>
        <dbReference type="ChEBI" id="CHEBI:18420"/>
        <label>1</label>
    </ligand>
</feature>
<reference evidence="10" key="1">
    <citation type="journal article" date="2020" name="Stud. Mycol.">
        <title>101 Dothideomycetes genomes: a test case for predicting lifestyles and emergence of pathogens.</title>
        <authorList>
            <person name="Haridas S."/>
            <person name="Albert R."/>
            <person name="Binder M."/>
            <person name="Bloem J."/>
            <person name="Labutti K."/>
            <person name="Salamov A."/>
            <person name="Andreopoulos B."/>
            <person name="Baker S."/>
            <person name="Barry K."/>
            <person name="Bills G."/>
            <person name="Bluhm B."/>
            <person name="Cannon C."/>
            <person name="Castanera R."/>
            <person name="Culley D."/>
            <person name="Daum C."/>
            <person name="Ezra D."/>
            <person name="Gonzalez J."/>
            <person name="Henrissat B."/>
            <person name="Kuo A."/>
            <person name="Liang C."/>
            <person name="Lipzen A."/>
            <person name="Lutzoni F."/>
            <person name="Magnuson J."/>
            <person name="Mondo S."/>
            <person name="Nolan M."/>
            <person name="Ohm R."/>
            <person name="Pangilinan J."/>
            <person name="Park H.-J."/>
            <person name="Ramirez L."/>
            <person name="Alfaro M."/>
            <person name="Sun H."/>
            <person name="Tritt A."/>
            <person name="Yoshinaga Y."/>
            <person name="Zwiers L.-H."/>
            <person name="Turgeon B."/>
            <person name="Goodwin S."/>
            <person name="Spatafora J."/>
            <person name="Crous P."/>
            <person name="Grigoriev I."/>
        </authorList>
    </citation>
    <scope>NUCLEOTIDE SEQUENCE</scope>
    <source>
        <strain evidence="10">CBS 121739</strain>
    </source>
</reference>
<dbReference type="RefSeq" id="XP_033599469.1">
    <property type="nucleotide sequence ID" value="XM_033745581.1"/>
</dbReference>
<sequence>MTGSISPPPTKRRKVRAECGNLTDFGATLETSTTTAASDPSDQPVHIISWNINGITPFVRHHLTKPITNYFSKSPKSVRIPSSQSGLSQPPSLRAFLCRHNYPHLLFLQEVKINSKDEATQRAVQAAINTPESSETAQLPPTYTAHFTLPCDPHNARGFGGRIYGVVSIIRDDFADRCVSAVRTVDWDVEGRVSIVEITSPQPRHPIPSPLPPSAKPSAPRPASSHDDKPSTAHPSNIAVFNIYAVNGTNNAYKDPKTGTTCGTRHDRKLAFHKLLMEESLRYEARGWAVILGGDMNVAPARIDGYPNLRTYPREHIVNRADFNTRFLLGEDMKALGGNEDGEHVFQGIDIWRTLHGPEASGYTYYPRGTAWGASCDRVDYFVISKGLYEEGKVVEAEIHANALERGPSDHVPISMVLSLR</sequence>
<dbReference type="GO" id="GO:0005634">
    <property type="term" value="C:nucleus"/>
    <property type="evidence" value="ECO:0007669"/>
    <property type="project" value="TreeGrafter"/>
</dbReference>
<feature type="binding site" evidence="6">
    <location>
        <position position="51"/>
    </location>
    <ligand>
        <name>Mg(2+)</name>
        <dbReference type="ChEBI" id="CHEBI:18420"/>
        <label>1</label>
    </ligand>
</feature>
<dbReference type="PANTHER" id="PTHR22748">
    <property type="entry name" value="AP ENDONUCLEASE"/>
    <property type="match status" value="1"/>
</dbReference>
<dbReference type="InterPro" id="IPR036691">
    <property type="entry name" value="Endo/exonu/phosph_ase_sf"/>
</dbReference>